<accession>A0AAN2C9R9</accession>
<protein>
    <recommendedName>
        <fullName evidence="2">Exonuclease domain-containing protein</fullName>
    </recommendedName>
</protein>
<gene>
    <name evidence="3" type="ORF">WPS_21010</name>
</gene>
<dbReference type="GO" id="GO:0008408">
    <property type="term" value="F:3'-5' exonuclease activity"/>
    <property type="evidence" value="ECO:0007669"/>
    <property type="project" value="TreeGrafter"/>
</dbReference>
<feature type="domain" description="Exonuclease" evidence="2">
    <location>
        <begin position="9"/>
        <end position="132"/>
    </location>
</feature>
<dbReference type="GO" id="GO:0003676">
    <property type="term" value="F:nucleic acid binding"/>
    <property type="evidence" value="ECO:0007669"/>
    <property type="project" value="InterPro"/>
</dbReference>
<proteinExistence type="predicted"/>
<dbReference type="Gene3D" id="3.30.420.10">
    <property type="entry name" value="Ribonuclease H-like superfamily/Ribonuclease H"/>
    <property type="match status" value="1"/>
</dbReference>
<dbReference type="PANTHER" id="PTHR30231:SF37">
    <property type="entry name" value="EXODEOXYRIBONUCLEASE 10"/>
    <property type="match status" value="1"/>
</dbReference>
<dbReference type="SUPFAM" id="SSF53098">
    <property type="entry name" value="Ribonuclease H-like"/>
    <property type="match status" value="1"/>
</dbReference>
<dbReference type="InterPro" id="IPR036397">
    <property type="entry name" value="RNaseH_sf"/>
</dbReference>
<feature type="compositionally biased region" description="Low complexity" evidence="1">
    <location>
        <begin position="126"/>
        <end position="136"/>
    </location>
</feature>
<dbReference type="AlphaFoldDB" id="A0AAN2C9R9"/>
<dbReference type="PANTHER" id="PTHR30231">
    <property type="entry name" value="DNA POLYMERASE III SUBUNIT EPSILON"/>
    <property type="match status" value="1"/>
</dbReference>
<evidence type="ECO:0000259" key="2">
    <source>
        <dbReference type="SMART" id="SM00479"/>
    </source>
</evidence>
<feature type="compositionally biased region" description="Basic and acidic residues" evidence="1">
    <location>
        <begin position="108"/>
        <end position="118"/>
    </location>
</feature>
<dbReference type="SMART" id="SM00479">
    <property type="entry name" value="EXOIII"/>
    <property type="match status" value="1"/>
</dbReference>
<dbReference type="Pfam" id="PF00929">
    <property type="entry name" value="RNase_T"/>
    <property type="match status" value="1"/>
</dbReference>
<organism evidence="3 4">
    <name type="scientific">Vulcanimicrobium alpinum</name>
    <dbReference type="NCBI Taxonomy" id="3016050"/>
    <lineage>
        <taxon>Bacteria</taxon>
        <taxon>Bacillati</taxon>
        <taxon>Vulcanimicrobiota</taxon>
        <taxon>Vulcanimicrobiia</taxon>
        <taxon>Vulcanimicrobiales</taxon>
        <taxon>Vulcanimicrobiaceae</taxon>
        <taxon>Vulcanimicrobium</taxon>
    </lineage>
</organism>
<evidence type="ECO:0000313" key="3">
    <source>
        <dbReference type="EMBL" id="BDE06825.1"/>
    </source>
</evidence>
<sequence>MWTHVREATYAVVDVETTGFDRMSDRVVEVACVLIRGGREVDAFSTLVDPGRPIPERATAVHGITDAHVRSKPYLEVLSPELQRICEGAIVVAHNAAFDRYISADARGSPRDLHDAARAPRIPETSRPCAPSAAARARSRCGR</sequence>
<dbReference type="CDD" id="cd06127">
    <property type="entry name" value="DEDDh"/>
    <property type="match status" value="1"/>
</dbReference>
<keyword evidence="4" id="KW-1185">Reference proteome</keyword>
<feature type="region of interest" description="Disordered" evidence="1">
    <location>
        <begin position="108"/>
        <end position="143"/>
    </location>
</feature>
<evidence type="ECO:0000256" key="1">
    <source>
        <dbReference type="SAM" id="MobiDB-lite"/>
    </source>
</evidence>
<dbReference type="KEGG" id="vab:WPS_21010"/>
<dbReference type="InterPro" id="IPR013520">
    <property type="entry name" value="Ribonucl_H"/>
</dbReference>
<dbReference type="GO" id="GO:0005829">
    <property type="term" value="C:cytosol"/>
    <property type="evidence" value="ECO:0007669"/>
    <property type="project" value="TreeGrafter"/>
</dbReference>
<evidence type="ECO:0000313" key="4">
    <source>
        <dbReference type="Proteomes" id="UP001317532"/>
    </source>
</evidence>
<dbReference type="EMBL" id="AP025523">
    <property type="protein sequence ID" value="BDE06825.1"/>
    <property type="molecule type" value="Genomic_DNA"/>
</dbReference>
<dbReference type="Proteomes" id="UP001317532">
    <property type="component" value="Chromosome"/>
</dbReference>
<name>A0AAN2C9R9_UNVUL</name>
<dbReference type="InterPro" id="IPR012337">
    <property type="entry name" value="RNaseH-like_sf"/>
</dbReference>
<dbReference type="RefSeq" id="WP_317994469.1">
    <property type="nucleotide sequence ID" value="NZ_AP025523.1"/>
</dbReference>
<reference evidence="3 4" key="1">
    <citation type="journal article" date="2022" name="ISME Commun">
        <title>Vulcanimicrobium alpinus gen. nov. sp. nov., the first cultivated representative of the candidate phylum 'Eremiobacterota', is a metabolically versatile aerobic anoxygenic phototroph.</title>
        <authorList>
            <person name="Yabe S."/>
            <person name="Muto K."/>
            <person name="Abe K."/>
            <person name="Yokota A."/>
            <person name="Staudigel H."/>
            <person name="Tebo B.M."/>
        </authorList>
    </citation>
    <scope>NUCLEOTIDE SEQUENCE [LARGE SCALE GENOMIC DNA]</scope>
    <source>
        <strain evidence="3 4">WC8-2</strain>
    </source>
</reference>
<dbReference type="GO" id="GO:0045004">
    <property type="term" value="P:DNA replication proofreading"/>
    <property type="evidence" value="ECO:0007669"/>
    <property type="project" value="TreeGrafter"/>
</dbReference>